<dbReference type="AlphaFoldDB" id="A0A2S3VVE9"/>
<dbReference type="InterPro" id="IPR029033">
    <property type="entry name" value="His_PPase_superfam"/>
</dbReference>
<sequence>MFNFASRKPSSRLPKSIVAMAALTVAALVTGFVLWPKSLTNLAEEGAQVRAQLLQQWSAGEIAVLVRHTERCDRSGNPCLGPPDGITRVGSEAAAGVGQGLARLGLKQADILTSPLTRTVQTAHYMFNSDPRTQEWLATCGTTLRNDVVAHKVAHRNLILVTHSGCIADFQKQAGLKHVTKDAEYGSALFVRIDGNGQLQVLGIVNAEDWNTLRQEKDGLITQQQLWQQVTSKLTE</sequence>
<reference evidence="2" key="1">
    <citation type="submission" date="2017-02" db="EMBL/GenBank/DDBJ databases">
        <authorList>
            <person name="Furmanczyk E.M."/>
        </authorList>
    </citation>
    <scope>NUCLEOTIDE SEQUENCE [LARGE SCALE GENOMIC DNA]</scope>
    <source>
        <strain evidence="2">AP3_22</strain>
    </source>
</reference>
<keyword evidence="2" id="KW-1185">Reference proteome</keyword>
<dbReference type="Gene3D" id="3.40.50.1240">
    <property type="entry name" value="Phosphoglycerate mutase-like"/>
    <property type="match status" value="1"/>
</dbReference>
<accession>A0A2S3VVE9</accession>
<gene>
    <name evidence="1" type="ORF">B0D71_03720</name>
</gene>
<comment type="caution">
    <text evidence="1">The sequence shown here is derived from an EMBL/GenBank/DDBJ whole genome shotgun (WGS) entry which is preliminary data.</text>
</comment>
<evidence type="ECO:0000313" key="1">
    <source>
        <dbReference type="EMBL" id="POF43912.1"/>
    </source>
</evidence>
<organism evidence="1 2">
    <name type="scientific">Pseudomonas laurylsulfativorans</name>
    <dbReference type="NCBI Taxonomy" id="1943631"/>
    <lineage>
        <taxon>Bacteria</taxon>
        <taxon>Pseudomonadati</taxon>
        <taxon>Pseudomonadota</taxon>
        <taxon>Gammaproteobacteria</taxon>
        <taxon>Pseudomonadales</taxon>
        <taxon>Pseudomonadaceae</taxon>
        <taxon>Pseudomonas</taxon>
    </lineage>
</organism>
<proteinExistence type="predicted"/>
<evidence type="ECO:0000313" key="2">
    <source>
        <dbReference type="Proteomes" id="UP000237440"/>
    </source>
</evidence>
<dbReference type="Proteomes" id="UP000237440">
    <property type="component" value="Unassembled WGS sequence"/>
</dbReference>
<protein>
    <submittedName>
        <fullName evidence="1">Histidine phosphatase family protein</fullName>
    </submittedName>
</protein>
<dbReference type="SUPFAM" id="SSF53254">
    <property type="entry name" value="Phosphoglycerate mutase-like"/>
    <property type="match status" value="1"/>
</dbReference>
<dbReference type="CDD" id="cd07040">
    <property type="entry name" value="HP"/>
    <property type="match status" value="1"/>
</dbReference>
<name>A0A2S3VVE9_9PSED</name>
<dbReference type="EMBL" id="MUJK01000001">
    <property type="protein sequence ID" value="POF43912.1"/>
    <property type="molecule type" value="Genomic_DNA"/>
</dbReference>